<comment type="caution">
    <text evidence="3">The sequence shown here is derived from an EMBL/GenBank/DDBJ whole genome shotgun (WGS) entry which is preliminary data.</text>
</comment>
<dbReference type="Gene3D" id="3.30.559.10">
    <property type="entry name" value="Chloramphenicol acetyltransferase-like domain"/>
    <property type="match status" value="2"/>
</dbReference>
<protein>
    <submittedName>
        <fullName evidence="3">Transferase family protein</fullName>
    </submittedName>
</protein>
<dbReference type="Proteomes" id="UP000813444">
    <property type="component" value="Unassembled WGS sequence"/>
</dbReference>
<proteinExistence type="predicted"/>
<dbReference type="PANTHER" id="PTHR31642:SF310">
    <property type="entry name" value="FATTY ALCOHOL:CAFFEOYL-COA ACYLTRANSFERASE"/>
    <property type="match status" value="1"/>
</dbReference>
<dbReference type="InterPro" id="IPR050317">
    <property type="entry name" value="Plant_Fungal_Acyltransferase"/>
</dbReference>
<name>A0A8K0S7S3_9HYPO</name>
<keyword evidence="1 3" id="KW-0808">Transferase</keyword>
<evidence type="ECO:0000313" key="4">
    <source>
        <dbReference type="Proteomes" id="UP000813444"/>
    </source>
</evidence>
<feature type="region of interest" description="Disordered" evidence="2">
    <location>
        <begin position="1"/>
        <end position="21"/>
    </location>
</feature>
<sequence length="518" mass="56147">MAQRASEYLHPTLQDRTPATTTPLSIADSACIRFADTGGIWVFHPSPSGAPPIHHLRSSLVSALALFPHWAGQVAFVEHRPGGIHSERCGRLQVSYGYDSDPGVGWTVVEHDFPAASIVPEAGALSRGPWNCDVFPEAKLMPGDAGLPSTRVQLNRFSCGGYAVAIKVLHVLADAQSLLLFVHEWAAQCRTECGNPSPSPFAKPIFDPAAVNARAAGNVDAAVPDAAIMDTAMALPQAWYDLWDTNAEGYLPFLVDPFQRSIAQDVPNAATLLPATAPPWTTWDIFRPVSRVVYHFSGAQLKALKKHVQSDGGNSADVSRLDVLLAQLFILITRARQHQQAPSNNVTLSLTMDMRRRLSPPLPDTNLGSPVFLSQIQEIASAVRGSTVADIASKLRRTTKAFTADAVAAYLHASAFEPTPLRLMHSFVGSHSLTVSSWQRLRLYEVDFEGTRNKPAYVHDAAALIDGLVIVMDPLVDDEGVDVMLSLDAETIPHLATEMAEAGRGSLYIVFPTILQYQ</sequence>
<gene>
    <name evidence="3" type="ORF">B0I35DRAFT_415429</name>
</gene>
<reference evidence="3" key="1">
    <citation type="journal article" date="2021" name="Nat. Commun.">
        <title>Genetic determinants of endophytism in the Arabidopsis root mycobiome.</title>
        <authorList>
            <person name="Mesny F."/>
            <person name="Miyauchi S."/>
            <person name="Thiergart T."/>
            <person name="Pickel B."/>
            <person name="Atanasova L."/>
            <person name="Karlsson M."/>
            <person name="Huettel B."/>
            <person name="Barry K.W."/>
            <person name="Haridas S."/>
            <person name="Chen C."/>
            <person name="Bauer D."/>
            <person name="Andreopoulos W."/>
            <person name="Pangilinan J."/>
            <person name="LaButti K."/>
            <person name="Riley R."/>
            <person name="Lipzen A."/>
            <person name="Clum A."/>
            <person name="Drula E."/>
            <person name="Henrissat B."/>
            <person name="Kohler A."/>
            <person name="Grigoriev I.V."/>
            <person name="Martin F.M."/>
            <person name="Hacquard S."/>
        </authorList>
    </citation>
    <scope>NUCLEOTIDE SEQUENCE</scope>
    <source>
        <strain evidence="3">MPI-CAGE-CH-0235</strain>
    </source>
</reference>
<keyword evidence="4" id="KW-1185">Reference proteome</keyword>
<accession>A0A8K0S7S3</accession>
<evidence type="ECO:0000256" key="2">
    <source>
        <dbReference type="SAM" id="MobiDB-lite"/>
    </source>
</evidence>
<dbReference type="OrthoDB" id="444127at2759"/>
<dbReference type="InterPro" id="IPR023213">
    <property type="entry name" value="CAT-like_dom_sf"/>
</dbReference>
<dbReference type="AlphaFoldDB" id="A0A8K0S7S3"/>
<evidence type="ECO:0000313" key="3">
    <source>
        <dbReference type="EMBL" id="KAH7303016.1"/>
    </source>
</evidence>
<evidence type="ECO:0000256" key="1">
    <source>
        <dbReference type="ARBA" id="ARBA00022679"/>
    </source>
</evidence>
<dbReference type="EMBL" id="JAGPNK010000042">
    <property type="protein sequence ID" value="KAH7303016.1"/>
    <property type="molecule type" value="Genomic_DNA"/>
</dbReference>
<organism evidence="3 4">
    <name type="scientific">Stachybotrys elegans</name>
    <dbReference type="NCBI Taxonomy" id="80388"/>
    <lineage>
        <taxon>Eukaryota</taxon>
        <taxon>Fungi</taxon>
        <taxon>Dikarya</taxon>
        <taxon>Ascomycota</taxon>
        <taxon>Pezizomycotina</taxon>
        <taxon>Sordariomycetes</taxon>
        <taxon>Hypocreomycetidae</taxon>
        <taxon>Hypocreales</taxon>
        <taxon>Stachybotryaceae</taxon>
        <taxon>Stachybotrys</taxon>
    </lineage>
</organism>
<dbReference type="PANTHER" id="PTHR31642">
    <property type="entry name" value="TRICHOTHECENE 3-O-ACETYLTRANSFERASE"/>
    <property type="match status" value="1"/>
</dbReference>
<dbReference type="Pfam" id="PF02458">
    <property type="entry name" value="Transferase"/>
    <property type="match status" value="2"/>
</dbReference>
<dbReference type="GO" id="GO:0016747">
    <property type="term" value="F:acyltransferase activity, transferring groups other than amino-acyl groups"/>
    <property type="evidence" value="ECO:0007669"/>
    <property type="project" value="TreeGrafter"/>
</dbReference>